<feature type="transmembrane region" description="Helical" evidence="8">
    <location>
        <begin position="741"/>
        <end position="766"/>
    </location>
</feature>
<comment type="subcellular location">
    <subcellularLocation>
        <location evidence="1">Membrane</location>
        <topology evidence="1">Multi-pass membrane protein</topology>
    </subcellularLocation>
</comment>
<name>A0AAD8F9L8_BIOPF</name>
<dbReference type="SUPFAM" id="SSF51161">
    <property type="entry name" value="Trimeric LpxA-like enzymes"/>
    <property type="match status" value="2"/>
</dbReference>
<dbReference type="EMBL" id="JASAOG010000062">
    <property type="protein sequence ID" value="KAK0056330.1"/>
    <property type="molecule type" value="Genomic_DNA"/>
</dbReference>
<feature type="compositionally biased region" description="Low complexity" evidence="7">
    <location>
        <begin position="415"/>
        <end position="424"/>
    </location>
</feature>
<feature type="transmembrane region" description="Helical" evidence="8">
    <location>
        <begin position="96"/>
        <end position="115"/>
    </location>
</feature>
<dbReference type="PANTHER" id="PTHR35578">
    <property type="entry name" value="PROLINE-RICH TRANSMEMBRANE PROTEIN 4-RELATED"/>
    <property type="match status" value="1"/>
</dbReference>
<protein>
    <submittedName>
        <fullName evidence="10">Serine-rich adhesin for platelets</fullName>
    </submittedName>
</protein>
<feature type="compositionally biased region" description="Polar residues" evidence="7">
    <location>
        <begin position="393"/>
        <end position="414"/>
    </location>
</feature>
<proteinExistence type="predicted"/>
<comment type="caution">
    <text evidence="10">The sequence shown here is derived from an EMBL/GenBank/DDBJ whole genome shotgun (WGS) entry which is preliminary data.</text>
</comment>
<feature type="domain" description="Proline-rich transmembrane protein 3/4" evidence="9">
    <location>
        <begin position="73"/>
        <end position="275"/>
    </location>
</feature>
<evidence type="ECO:0000313" key="11">
    <source>
        <dbReference type="Proteomes" id="UP001233172"/>
    </source>
</evidence>
<keyword evidence="2" id="KW-0597">Phosphoprotein</keyword>
<evidence type="ECO:0000256" key="2">
    <source>
        <dbReference type="ARBA" id="ARBA00022553"/>
    </source>
</evidence>
<evidence type="ECO:0000256" key="3">
    <source>
        <dbReference type="ARBA" id="ARBA00022692"/>
    </source>
</evidence>
<evidence type="ECO:0000256" key="7">
    <source>
        <dbReference type="SAM" id="MobiDB-lite"/>
    </source>
</evidence>
<evidence type="ECO:0000259" key="9">
    <source>
        <dbReference type="Pfam" id="PF25987"/>
    </source>
</evidence>
<feature type="transmembrane region" description="Helical" evidence="8">
    <location>
        <begin position="705"/>
        <end position="729"/>
    </location>
</feature>
<evidence type="ECO:0000256" key="6">
    <source>
        <dbReference type="ARBA" id="ARBA00023136"/>
    </source>
</evidence>
<feature type="transmembrane region" description="Helical" evidence="8">
    <location>
        <begin position="159"/>
        <end position="178"/>
    </location>
</feature>
<keyword evidence="6 8" id="KW-0472">Membrane</keyword>
<evidence type="ECO:0000256" key="1">
    <source>
        <dbReference type="ARBA" id="ARBA00004141"/>
    </source>
</evidence>
<dbReference type="InterPro" id="IPR011004">
    <property type="entry name" value="Trimer_LpxA-like_sf"/>
</dbReference>
<feature type="compositionally biased region" description="Basic residues" evidence="7">
    <location>
        <begin position="382"/>
        <end position="392"/>
    </location>
</feature>
<dbReference type="Proteomes" id="UP001233172">
    <property type="component" value="Unassembled WGS sequence"/>
</dbReference>
<feature type="transmembrane region" description="Helical" evidence="8">
    <location>
        <begin position="127"/>
        <end position="147"/>
    </location>
</feature>
<evidence type="ECO:0000256" key="4">
    <source>
        <dbReference type="ARBA" id="ARBA00022729"/>
    </source>
</evidence>
<sequence>MSFQPDTYKTPTQSYFSAPASRHHLYDLDIDAARRNVHPILNGSKSMQVEPAQDQGVLQVSHSEANTSSTGSESLLPLPDWPTAIEKWGVWWDLHVYGFSVLFILLTLVSCGVFLRFRSRVQKFKIVFNTLIFLAISGVLRAVFMLVDPYGCKGQMATLVIGILTQSVYPLFCACYGLTQVMLLRITKVDVGNSKVRSLSWLMGCTLTYLFLVVVIESLVSFERSLKLLLLVDSGCFIAWSLYLGITFICSGFRLSQYADEAKRARKELNAFNSHRRSASNATNLMATTLSTNVGEESTMYNGETDLISDNTATSDMFVVAGGGDPYSPTAAASKSGIRLSRPKLKISNKNHMMVTIASDDDDVSTSSTDVENIKGDVSNLRRTRKRYRQKRNSNVSKGKAMNSSYVSLSLTAESNSNKSSSKNKTSDLGTGATSPTLDTTHSALPLSTVESVESYNIVFKGGVSHLPFSHCKNNHLGNSHNEASHAQDQQLPLLQTPDPSSVGTLNIINEVSKRDEVDSLDDDIVEDDGDDKQTAASYSKQAVPAVGFDKSTDNINTDSFMETDFLAENCVEDTGDRSCCAVDPKINHRGVALSDLVFSVQSENNYLSNSPRDNGYLADTENIFYCSSLSKVCGSSGRTLSGRDDSGQPLGDMSSQRSTPTHSDDDSGLSPALSERMQSIAPAALGLFRIRQSKMVQRAVHMTYLLTFLFMFACLLQLYTVFGVYGVLGTIPRPDPWPWLIFHSIFRATEVSIGVTTVFIAFLTLNHRHQRAKRRQQQQTQQQQQIHGDLTRDCIKLSIDITAKEDNTTREDITVSEDIVLREDMIAKEDITVSEDIVLREDMIAKEDITVSEDIVLREDMIAKEDITVSEHIVLREDMIAKEDITVSEHIVLREDMIAKEDITVSEHIVLREDMIAKEDITVSEDIVLREDMIAKEDTTVSEDIVLRENMIAKEDITVSEHIVLRVDMIAKEDITVSEDIVLREDMIAKEDITVSEDIVLREDMIAKEDTTVSEDIVLRENMIAKEDTTVSEDIVLREDMIAKEDTTVSEDNVLREDMIAKEDTTVSEDIVLREDMIANEDTTVSEDIVLREDMIAKEDITVSEDIVLREDMIAKEDITVSEDIVLREDMIAKEDITVSEHIVLREDMIAKEDITVSEDIVLREDMIAKEDITVSEDIVLREDMIA</sequence>
<feature type="region of interest" description="Disordered" evidence="7">
    <location>
        <begin position="640"/>
        <end position="672"/>
    </location>
</feature>
<feature type="transmembrane region" description="Helical" evidence="8">
    <location>
        <begin position="228"/>
        <end position="255"/>
    </location>
</feature>
<evidence type="ECO:0000256" key="8">
    <source>
        <dbReference type="SAM" id="Phobius"/>
    </source>
</evidence>
<dbReference type="InterPro" id="IPR059081">
    <property type="entry name" value="PRRT3-4"/>
</dbReference>
<keyword evidence="3 8" id="KW-0812">Transmembrane</keyword>
<feature type="compositionally biased region" description="Polar residues" evidence="7">
    <location>
        <begin position="427"/>
        <end position="441"/>
    </location>
</feature>
<keyword evidence="4" id="KW-0732">Signal</keyword>
<reference evidence="10" key="1">
    <citation type="journal article" date="2023" name="PLoS Negl. Trop. Dis.">
        <title>A genome sequence for Biomphalaria pfeifferi, the major vector snail for the human-infecting parasite Schistosoma mansoni.</title>
        <authorList>
            <person name="Bu L."/>
            <person name="Lu L."/>
            <person name="Laidemitt M.R."/>
            <person name="Zhang S.M."/>
            <person name="Mutuku M."/>
            <person name="Mkoji G."/>
            <person name="Steinauer M."/>
            <person name="Loker E.S."/>
        </authorList>
    </citation>
    <scope>NUCLEOTIDE SEQUENCE</scope>
    <source>
        <strain evidence="10">KasaAsao</strain>
    </source>
</reference>
<feature type="region of interest" description="Disordered" evidence="7">
    <location>
        <begin position="359"/>
        <end position="441"/>
    </location>
</feature>
<dbReference type="PANTHER" id="PTHR35578:SF6">
    <property type="entry name" value="PROLINE-RICH TRANSMEMBRANE PROTEIN 4"/>
    <property type="match status" value="1"/>
</dbReference>
<dbReference type="InterPro" id="IPR052836">
    <property type="entry name" value="PRRT_domain-containing"/>
</dbReference>
<accession>A0AAD8F9L8</accession>
<feature type="transmembrane region" description="Helical" evidence="8">
    <location>
        <begin position="199"/>
        <end position="222"/>
    </location>
</feature>
<reference evidence="10" key="2">
    <citation type="submission" date="2023-04" db="EMBL/GenBank/DDBJ databases">
        <authorList>
            <person name="Bu L."/>
            <person name="Lu L."/>
            <person name="Laidemitt M.R."/>
            <person name="Zhang S.M."/>
            <person name="Mutuku M."/>
            <person name="Mkoji G."/>
            <person name="Steinauer M."/>
            <person name="Loker E.S."/>
        </authorList>
    </citation>
    <scope>NUCLEOTIDE SEQUENCE</scope>
    <source>
        <strain evidence="10">KasaAsao</strain>
        <tissue evidence="10">Whole Snail</tissue>
    </source>
</reference>
<evidence type="ECO:0000256" key="5">
    <source>
        <dbReference type="ARBA" id="ARBA00022989"/>
    </source>
</evidence>
<gene>
    <name evidence="10" type="ORF">Bpfe_014110</name>
</gene>
<dbReference type="Pfam" id="PF25987">
    <property type="entry name" value="PRRT3"/>
    <property type="match status" value="2"/>
</dbReference>
<dbReference type="Gene3D" id="2.160.10.10">
    <property type="entry name" value="Hexapeptide repeat proteins"/>
    <property type="match status" value="2"/>
</dbReference>
<organism evidence="10 11">
    <name type="scientific">Biomphalaria pfeifferi</name>
    <name type="common">Bloodfluke planorb</name>
    <name type="synonym">Freshwater snail</name>
    <dbReference type="NCBI Taxonomy" id="112525"/>
    <lineage>
        <taxon>Eukaryota</taxon>
        <taxon>Metazoa</taxon>
        <taxon>Spiralia</taxon>
        <taxon>Lophotrochozoa</taxon>
        <taxon>Mollusca</taxon>
        <taxon>Gastropoda</taxon>
        <taxon>Heterobranchia</taxon>
        <taxon>Euthyneura</taxon>
        <taxon>Panpulmonata</taxon>
        <taxon>Hygrophila</taxon>
        <taxon>Lymnaeoidea</taxon>
        <taxon>Planorbidae</taxon>
        <taxon>Biomphalaria</taxon>
    </lineage>
</organism>
<keyword evidence="5 8" id="KW-1133">Transmembrane helix</keyword>
<evidence type="ECO:0000313" key="10">
    <source>
        <dbReference type="EMBL" id="KAK0056330.1"/>
    </source>
</evidence>
<feature type="domain" description="Proline-rich transmembrane protein 3/4" evidence="9">
    <location>
        <begin position="691"/>
        <end position="773"/>
    </location>
</feature>
<dbReference type="AlphaFoldDB" id="A0AAD8F9L8"/>
<keyword evidence="11" id="KW-1185">Reference proteome</keyword>